<sequence length="222" mass="24482">MRHRTIAAGIAISVAATWATVAIADSPSVGRVTATIGGQELQVFTYTPQDCASPSILMIFHGNSRSARSYLESAVPLADRSCFTLYAPLFDKERFPNWSYHRGGLIHDGRLRPMEEWTVELADDLVDWAQDDNGNPDAPVYLFGHSAGAQFLSRVAAYSLPDEAQRIILANPSTYVLPTDDEERPMAMAGCRMQSRRRNGCGLIWRPPSPSIWAMKIPGEKA</sequence>
<evidence type="ECO:0000256" key="1">
    <source>
        <dbReference type="SAM" id="SignalP"/>
    </source>
</evidence>
<dbReference type="InterPro" id="IPR029058">
    <property type="entry name" value="AB_hydrolase_fold"/>
</dbReference>
<dbReference type="Proteomes" id="UP000608594">
    <property type="component" value="Unassembled WGS sequence"/>
</dbReference>
<comment type="caution">
    <text evidence="2">The sequence shown here is derived from an EMBL/GenBank/DDBJ whole genome shotgun (WGS) entry which is preliminary data.</text>
</comment>
<name>A0A926GP60_9RHOB</name>
<evidence type="ECO:0000313" key="2">
    <source>
        <dbReference type="EMBL" id="MBC9247430.1"/>
    </source>
</evidence>
<dbReference type="GO" id="GO:0016787">
    <property type="term" value="F:hydrolase activity"/>
    <property type="evidence" value="ECO:0007669"/>
    <property type="project" value="UniProtKB-KW"/>
</dbReference>
<dbReference type="EMBL" id="JACOQL010000003">
    <property type="protein sequence ID" value="MBC9247430.1"/>
    <property type="molecule type" value="Genomic_DNA"/>
</dbReference>
<keyword evidence="2" id="KW-0378">Hydrolase</keyword>
<feature type="chain" id="PRO_5038014923" evidence="1">
    <location>
        <begin position="25"/>
        <end position="222"/>
    </location>
</feature>
<organism evidence="2 3">
    <name type="scientific">Paracoccus amoyensis</name>
    <dbReference type="NCBI Taxonomy" id="2760093"/>
    <lineage>
        <taxon>Bacteria</taxon>
        <taxon>Pseudomonadati</taxon>
        <taxon>Pseudomonadota</taxon>
        <taxon>Alphaproteobacteria</taxon>
        <taxon>Rhodobacterales</taxon>
        <taxon>Paracoccaceae</taxon>
        <taxon>Paracoccus</taxon>
    </lineage>
</organism>
<evidence type="ECO:0000313" key="3">
    <source>
        <dbReference type="Proteomes" id="UP000608594"/>
    </source>
</evidence>
<keyword evidence="1" id="KW-0732">Signal</keyword>
<reference evidence="2" key="1">
    <citation type="submission" date="2020-08" db="EMBL/GenBank/DDBJ databases">
        <title>Paracoccus amoyensis sp. nov., isolated from the surface seawater at coast of Xiamen, Fujian.</title>
        <authorList>
            <person name="Lyu L."/>
        </authorList>
    </citation>
    <scope>NUCLEOTIDE SEQUENCE</scope>
    <source>
        <strain evidence="2">11-3</strain>
    </source>
</reference>
<dbReference type="SUPFAM" id="SSF53474">
    <property type="entry name" value="alpha/beta-Hydrolases"/>
    <property type="match status" value="1"/>
</dbReference>
<gene>
    <name evidence="2" type="ORF">H4P12_12070</name>
</gene>
<keyword evidence="3" id="KW-1185">Reference proteome</keyword>
<accession>A0A926GP60</accession>
<dbReference type="Gene3D" id="3.40.50.1820">
    <property type="entry name" value="alpha/beta hydrolase"/>
    <property type="match status" value="1"/>
</dbReference>
<proteinExistence type="predicted"/>
<dbReference type="AlphaFoldDB" id="A0A926GP60"/>
<protein>
    <submittedName>
        <fullName evidence="2">Alpha/beta fold hydrolase</fullName>
    </submittedName>
</protein>
<feature type="signal peptide" evidence="1">
    <location>
        <begin position="1"/>
        <end position="24"/>
    </location>
</feature>